<dbReference type="Proteomes" id="UP000077755">
    <property type="component" value="Chromosome 6"/>
</dbReference>
<name>A0A164VZ98_DAUCS</name>
<dbReference type="EMBL" id="CP093348">
    <property type="protein sequence ID" value="WOH05261.1"/>
    <property type="molecule type" value="Genomic_DNA"/>
</dbReference>
<gene>
    <name evidence="1" type="ORF">DCAR_021567</name>
    <name evidence="2" type="ORF">DCAR_0624675</name>
</gene>
<keyword evidence="3" id="KW-1185">Reference proteome</keyword>
<sequence>MRKKGVETREEQKKSALIWIVEPRGTRNERQMERGIQKGPKLTTPFCVFSNSQCPVRYACP</sequence>
<organism evidence="1">
    <name type="scientific">Daucus carota subsp. sativus</name>
    <name type="common">Carrot</name>
    <dbReference type="NCBI Taxonomy" id="79200"/>
    <lineage>
        <taxon>Eukaryota</taxon>
        <taxon>Viridiplantae</taxon>
        <taxon>Streptophyta</taxon>
        <taxon>Embryophyta</taxon>
        <taxon>Tracheophyta</taxon>
        <taxon>Spermatophyta</taxon>
        <taxon>Magnoliopsida</taxon>
        <taxon>eudicotyledons</taxon>
        <taxon>Gunneridae</taxon>
        <taxon>Pentapetalae</taxon>
        <taxon>asterids</taxon>
        <taxon>campanulids</taxon>
        <taxon>Apiales</taxon>
        <taxon>Apiaceae</taxon>
        <taxon>Apioideae</taxon>
        <taxon>Scandiceae</taxon>
        <taxon>Daucinae</taxon>
        <taxon>Daucus</taxon>
        <taxon>Daucus sect. Daucus</taxon>
    </lineage>
</organism>
<evidence type="ECO:0000313" key="1">
    <source>
        <dbReference type="EMBL" id="KZM91068.1"/>
    </source>
</evidence>
<evidence type="ECO:0000313" key="2">
    <source>
        <dbReference type="EMBL" id="WOH05261.1"/>
    </source>
</evidence>
<dbReference type="EMBL" id="LNRQ01000006">
    <property type="protein sequence ID" value="KZM91068.1"/>
    <property type="molecule type" value="Genomic_DNA"/>
</dbReference>
<reference evidence="1" key="1">
    <citation type="journal article" date="2016" name="Nat. Genet.">
        <title>A high-quality carrot genome assembly provides new insights into carotenoid accumulation and asterid genome evolution.</title>
        <authorList>
            <person name="Iorizzo M."/>
            <person name="Ellison S."/>
            <person name="Senalik D."/>
            <person name="Zeng P."/>
            <person name="Satapoomin P."/>
            <person name="Huang J."/>
            <person name="Bowman M."/>
            <person name="Iovene M."/>
            <person name="Sanseverino W."/>
            <person name="Cavagnaro P."/>
            <person name="Yildiz M."/>
            <person name="Macko-Podgorni A."/>
            <person name="Moranska E."/>
            <person name="Grzebelus E."/>
            <person name="Grzebelus D."/>
            <person name="Ashrafi H."/>
            <person name="Zheng Z."/>
            <person name="Cheng S."/>
            <person name="Spooner D."/>
            <person name="Van Deynze A."/>
            <person name="Simon P."/>
        </authorList>
    </citation>
    <scope>NUCLEOTIDE SEQUENCE [LARGE SCALE GENOMIC DNA]</scope>
    <source>
        <tissue evidence="1">Leaf</tissue>
    </source>
</reference>
<reference evidence="2" key="2">
    <citation type="submission" date="2022-03" db="EMBL/GenBank/DDBJ databases">
        <title>Draft title - Genomic analysis of global carrot germplasm unveils the trajectory of domestication and the origin of high carotenoid orange carrot.</title>
        <authorList>
            <person name="Iorizzo M."/>
            <person name="Ellison S."/>
            <person name="Senalik D."/>
            <person name="Macko-Podgorni A."/>
            <person name="Grzebelus D."/>
            <person name="Bostan H."/>
            <person name="Rolling W."/>
            <person name="Curaba J."/>
            <person name="Simon P."/>
        </authorList>
    </citation>
    <scope>NUCLEOTIDE SEQUENCE</scope>
    <source>
        <tissue evidence="2">Leaf</tissue>
    </source>
</reference>
<dbReference type="Gramene" id="KZM91068">
    <property type="protein sequence ID" value="KZM91068"/>
    <property type="gene ID" value="DCAR_021567"/>
</dbReference>
<accession>A0A164VZ98</accession>
<dbReference type="AlphaFoldDB" id="A0A164VZ98"/>
<proteinExistence type="predicted"/>
<protein>
    <submittedName>
        <fullName evidence="1">Uncharacterized protein</fullName>
    </submittedName>
</protein>
<evidence type="ECO:0000313" key="3">
    <source>
        <dbReference type="Proteomes" id="UP000077755"/>
    </source>
</evidence>